<dbReference type="Gene3D" id="3.40.50.1820">
    <property type="entry name" value="alpha/beta hydrolase"/>
    <property type="match status" value="1"/>
</dbReference>
<dbReference type="EMBL" id="CP003238">
    <property type="protein sequence ID" value="AFK56047.1"/>
    <property type="molecule type" value="Genomic_DNA"/>
</dbReference>
<keyword evidence="4" id="KW-1185">Reference proteome</keyword>
<dbReference type="SUPFAM" id="SSF53474">
    <property type="entry name" value="alpha/beta-Hydrolases"/>
    <property type="match status" value="1"/>
</dbReference>
<dbReference type="Proteomes" id="UP000005258">
    <property type="component" value="Plasmid pTM2"/>
</dbReference>
<geneLocation type="plasmid" evidence="3 4">
    <name>pTM2</name>
</geneLocation>
<accession>I3TTF9</accession>
<organism evidence="3 4">
    <name type="scientific">Tistrella mobilis (strain KA081020-065)</name>
    <dbReference type="NCBI Taxonomy" id="1110502"/>
    <lineage>
        <taxon>Bacteria</taxon>
        <taxon>Pseudomonadati</taxon>
        <taxon>Pseudomonadota</taxon>
        <taxon>Alphaproteobacteria</taxon>
        <taxon>Geminicoccales</taxon>
        <taxon>Geminicoccaceae</taxon>
        <taxon>Tistrella</taxon>
    </lineage>
</organism>
<evidence type="ECO:0000256" key="1">
    <source>
        <dbReference type="ARBA" id="ARBA00022729"/>
    </source>
</evidence>
<protein>
    <submittedName>
        <fullName evidence="3">Poly(Aspartic acid) hydrolase</fullName>
    </submittedName>
</protein>
<dbReference type="PATRIC" id="fig|1110502.3.peg.4297"/>
<dbReference type="AlphaFoldDB" id="I3TTF9"/>
<keyword evidence="1" id="KW-0732">Signal</keyword>
<sequence length="317" mass="34758">MAFAAGGPMLEDEPGPSPACLALPTLPEPAPMIPDGITLAQPHLNFYDFGPTPFFALPNEQRVSYCLYVPKSFATADAEARRRWRLIVAMHGTGRTAAAYRDHFAAFADAHDCIVLAPLFPVGLIEPGEMSNYKRIKFHDMRFDRLVLDMVDLVGKRYDIDVSRVALFGFSGGGHFTHRFLYLHADRLFAVSIGAPGGVTLLDEDRDWWVGIRNLREVFGTDPDVDAMRRVAVQMVVGDADLDTWEITLKPGMPGWMPDANIAGATRVDKIRSLKASFEAKGIPVRLDLLPGVRHEGLKVVGAVQDFLAGAVAATRA</sequence>
<proteinExistence type="predicted"/>
<keyword evidence="3" id="KW-0614">Plasmid</keyword>
<dbReference type="InterPro" id="IPR050955">
    <property type="entry name" value="Plant_Biomass_Hydrol_Est"/>
</dbReference>
<evidence type="ECO:0000256" key="2">
    <source>
        <dbReference type="ARBA" id="ARBA00022801"/>
    </source>
</evidence>
<name>I3TTF9_TISMK</name>
<keyword evidence="2 3" id="KW-0378">Hydrolase</keyword>
<dbReference type="GO" id="GO:0016787">
    <property type="term" value="F:hydrolase activity"/>
    <property type="evidence" value="ECO:0007669"/>
    <property type="project" value="UniProtKB-KW"/>
</dbReference>
<dbReference type="PANTHER" id="PTHR43037:SF5">
    <property type="entry name" value="FERULOYL ESTERASE"/>
    <property type="match status" value="1"/>
</dbReference>
<gene>
    <name evidence="3" type="ordered locus">TMO_b0039</name>
</gene>
<dbReference type="HOGENOM" id="CLU_060128_1_0_5"/>
<evidence type="ECO:0000313" key="3">
    <source>
        <dbReference type="EMBL" id="AFK56047.1"/>
    </source>
</evidence>
<reference evidence="3 4" key="1">
    <citation type="journal article" date="2012" name="J. Am. Chem. Soc.">
        <title>Bacterial biosynthesis and maturation of the didemnin anti-cancer agents.</title>
        <authorList>
            <person name="Xu Y."/>
            <person name="Kersten R.D."/>
            <person name="Nam S.J."/>
            <person name="Lu L."/>
            <person name="Al-Suwailem A.M."/>
            <person name="Zheng H."/>
            <person name="Fenical W."/>
            <person name="Dorrestein P.C."/>
            <person name="Moore B.S."/>
            <person name="Qian P.Y."/>
        </authorList>
    </citation>
    <scope>NUCLEOTIDE SEQUENCE [LARGE SCALE GENOMIC DNA]</scope>
    <source>
        <strain evidence="3 4">KA081020-065</strain>
    </source>
</reference>
<dbReference type="InterPro" id="IPR029058">
    <property type="entry name" value="AB_hydrolase_fold"/>
</dbReference>
<evidence type="ECO:0000313" key="4">
    <source>
        <dbReference type="Proteomes" id="UP000005258"/>
    </source>
</evidence>
<dbReference type="PANTHER" id="PTHR43037">
    <property type="entry name" value="UNNAMED PRODUCT-RELATED"/>
    <property type="match status" value="1"/>
</dbReference>
<dbReference type="KEGG" id="tmo:TMO_b0039"/>